<dbReference type="Proteomes" id="UP001054837">
    <property type="component" value="Unassembled WGS sequence"/>
</dbReference>
<gene>
    <name evidence="1" type="ORF">CDAR_495081</name>
</gene>
<sequence length="75" mass="8481">MYVGDAMVETADLSKGYMVAAVKWCRRLAQSKSLGIILDGRTNHQKYGKRYFFPNRHGGWQQVTITGEDDGGSRR</sequence>
<accession>A0AAV4N8E5</accession>
<comment type="caution">
    <text evidence="1">The sequence shown here is derived from an EMBL/GenBank/DDBJ whole genome shotgun (WGS) entry which is preliminary data.</text>
</comment>
<keyword evidence="2" id="KW-1185">Reference proteome</keyword>
<evidence type="ECO:0000313" key="2">
    <source>
        <dbReference type="Proteomes" id="UP001054837"/>
    </source>
</evidence>
<reference evidence="1 2" key="1">
    <citation type="submission" date="2021-06" db="EMBL/GenBank/DDBJ databases">
        <title>Caerostris darwini draft genome.</title>
        <authorList>
            <person name="Kono N."/>
            <person name="Arakawa K."/>
        </authorList>
    </citation>
    <scope>NUCLEOTIDE SEQUENCE [LARGE SCALE GENOMIC DNA]</scope>
</reference>
<dbReference type="AlphaFoldDB" id="A0AAV4N8E5"/>
<dbReference type="EMBL" id="BPLQ01001223">
    <property type="protein sequence ID" value="GIX79752.1"/>
    <property type="molecule type" value="Genomic_DNA"/>
</dbReference>
<protein>
    <submittedName>
        <fullName evidence="1">Uncharacterized protein</fullName>
    </submittedName>
</protein>
<proteinExistence type="predicted"/>
<organism evidence="1 2">
    <name type="scientific">Caerostris darwini</name>
    <dbReference type="NCBI Taxonomy" id="1538125"/>
    <lineage>
        <taxon>Eukaryota</taxon>
        <taxon>Metazoa</taxon>
        <taxon>Ecdysozoa</taxon>
        <taxon>Arthropoda</taxon>
        <taxon>Chelicerata</taxon>
        <taxon>Arachnida</taxon>
        <taxon>Araneae</taxon>
        <taxon>Araneomorphae</taxon>
        <taxon>Entelegynae</taxon>
        <taxon>Araneoidea</taxon>
        <taxon>Araneidae</taxon>
        <taxon>Caerostris</taxon>
    </lineage>
</organism>
<name>A0AAV4N8E5_9ARAC</name>
<evidence type="ECO:0000313" key="1">
    <source>
        <dbReference type="EMBL" id="GIX79752.1"/>
    </source>
</evidence>